<evidence type="ECO:0000313" key="2">
    <source>
        <dbReference type="Proteomes" id="UP000237441"/>
    </source>
</evidence>
<proteinExistence type="predicted"/>
<name>A0A2S7YAG2_BEABA</name>
<comment type="caution">
    <text evidence="1">The sequence shown here is derived from an EMBL/GenBank/DDBJ whole genome shotgun (WGS) entry which is preliminary data.</text>
</comment>
<protein>
    <submittedName>
        <fullName evidence="1">Uncharacterized protein</fullName>
    </submittedName>
</protein>
<dbReference type="OrthoDB" id="428577at2759"/>
<dbReference type="AlphaFoldDB" id="A0A2S7YAG2"/>
<reference evidence="1 2" key="1">
    <citation type="submission" date="2016-07" db="EMBL/GenBank/DDBJ databases">
        <title>Comparative genomics of the entomopathogenic fungus Beauveria bassiana.</title>
        <authorList>
            <person name="Valero Jimenez C.A."/>
            <person name="Zwaan B.J."/>
            <person name="Van Kan J.A."/>
            <person name="Takken W."/>
            <person name="Debets A.J."/>
            <person name="Schoustra S.E."/>
            <person name="Koenraadt C.J."/>
        </authorList>
    </citation>
    <scope>NUCLEOTIDE SEQUENCE [LARGE SCALE GENOMIC DNA]</scope>
    <source>
        <strain evidence="1 2">ARSEF 8028</strain>
    </source>
</reference>
<gene>
    <name evidence="1" type="ORF">BB8028_0004g00990</name>
</gene>
<evidence type="ECO:0000313" key="1">
    <source>
        <dbReference type="EMBL" id="PQK13168.1"/>
    </source>
</evidence>
<dbReference type="Proteomes" id="UP000237441">
    <property type="component" value="Unassembled WGS sequence"/>
</dbReference>
<accession>A0A2S7YAG2</accession>
<dbReference type="EMBL" id="JRHA01000004">
    <property type="protein sequence ID" value="PQK13168.1"/>
    <property type="molecule type" value="Genomic_DNA"/>
</dbReference>
<sequence length="1145" mass="129749">MSRNLTATKNVLKCYPRPAVKILRRRRSAGKMRSIGRRIRQRFERLDAHSCLALVEIEEFREADGSVTAQRLESYPVSISVDFWAHLSAFIQQRVTNQQQVPVRRWIDSAHTVYVEELLHHQFVILLERCRADMAAFYLQLHQEVASKRVQMCSHARERLQSRETPLTTPEVADLGSLDDEEILNDVLRLARESESEIEGANYARALEFVQPRLPQPRFEWQTVPLDPHVTRRTTWRVIEESDRVFLPRLERSNLSTIARSIAINQVKLFLLEVLGITNEDISTSRLPEHAMLAKLASLLEVSSLADTLGERLATALANELQASFTDQNEKLIKDFVLREDDILQPLVNMLVSSVYGAEIANRVSLQARKVLATKNHSEVKRSMEQEFHRISSGRYSWLKELQKLRISNDDMAGLLLDEHEACPWVYYTEVHSDEVQTFERPLLDHHLNGCAHSLLETGEKGLGSRLRVAAISNTSSPASSQDIEIITNLHKLCGLAGFLPASRKEETWNNFVVFEEEEDAVARVSFNDHDYSGVLERTIATLGGLCTAFEKAQHLGLCCNSYTVFCRQREYSLEAFRIQISVAWQLLESLRSVLETPESWNQTASSMLRDHSPLHSALQPLLFRRSWTWLYTEADATTRKNWLHFCSLAAQFLSLAFLSYTQAHKDELFPSFLAKPLGRIVLCGASEKKAKIEMATRPLTCIGDMLGTSVISFRLLSFFPFRRDDIGPNRWRKLDVYANLADIVDTWGPAELLCASSDQGPFAMRIGGGILYTEDDHENQYHWSESVDLDKVSQREMDLVGKLLIGAVHVNSGCQSDYGALRGRSRLHTLGTQEQSYHLTFENFSFSLGQLFSVVVQASVKHSAGVSHKKTDRETAQHHVMSLLDYRSAVQVSYCTGTCQRVRFRDMVADLLPQFGPETVHSVDEATAWEQLLATKVDVLLKGDDDVRLKDQKHQRLLKQKVEEMFDNLFHSGMNADRTLRVAWPSREDRHAYSPVPCNGTNAWAKLLSDSTHISSYAYIAPHCLQAGRGSACQSGWEPATGLSQVRAFATRVQCVNAVKSVAELPHESICFFQLMRIIVFAQVHHPDGEPVLLRVILHTVRASVVRRVIAIWHRTGTTITQVQESRDGATRAEEVLIVCGWDA</sequence>
<organism evidence="1 2">
    <name type="scientific">Beauveria bassiana</name>
    <name type="common">White muscardine disease fungus</name>
    <name type="synonym">Tritirachium shiotae</name>
    <dbReference type="NCBI Taxonomy" id="176275"/>
    <lineage>
        <taxon>Eukaryota</taxon>
        <taxon>Fungi</taxon>
        <taxon>Dikarya</taxon>
        <taxon>Ascomycota</taxon>
        <taxon>Pezizomycotina</taxon>
        <taxon>Sordariomycetes</taxon>
        <taxon>Hypocreomycetidae</taxon>
        <taxon>Hypocreales</taxon>
        <taxon>Cordycipitaceae</taxon>
        <taxon>Beauveria</taxon>
    </lineage>
</organism>